<dbReference type="Pfam" id="PF01464">
    <property type="entry name" value="SLT"/>
    <property type="match status" value="1"/>
</dbReference>
<evidence type="ECO:0000256" key="1">
    <source>
        <dbReference type="ARBA" id="ARBA00007734"/>
    </source>
</evidence>
<evidence type="ECO:0000313" key="4">
    <source>
        <dbReference type="EMBL" id="SDH25821.1"/>
    </source>
</evidence>
<reference evidence="4 5" key="1">
    <citation type="submission" date="2016-10" db="EMBL/GenBank/DDBJ databases">
        <authorList>
            <person name="de Groot N.N."/>
        </authorList>
    </citation>
    <scope>NUCLEOTIDE SEQUENCE [LARGE SCALE GENOMIC DNA]</scope>
    <source>
        <strain evidence="4 5">LMG 2247</strain>
    </source>
</reference>
<evidence type="ECO:0000259" key="3">
    <source>
        <dbReference type="Pfam" id="PF01464"/>
    </source>
</evidence>
<dbReference type="SUPFAM" id="SSF53955">
    <property type="entry name" value="Lysozyme-like"/>
    <property type="match status" value="1"/>
</dbReference>
<evidence type="ECO:0000313" key="5">
    <source>
        <dbReference type="Proteomes" id="UP000199706"/>
    </source>
</evidence>
<organism evidence="4 5">
    <name type="scientific">Paraburkholderia phenazinium</name>
    <dbReference type="NCBI Taxonomy" id="60549"/>
    <lineage>
        <taxon>Bacteria</taxon>
        <taxon>Pseudomonadati</taxon>
        <taxon>Pseudomonadota</taxon>
        <taxon>Betaproteobacteria</taxon>
        <taxon>Burkholderiales</taxon>
        <taxon>Burkholderiaceae</taxon>
        <taxon>Paraburkholderia</taxon>
    </lineage>
</organism>
<dbReference type="CDD" id="cd00254">
    <property type="entry name" value="LT-like"/>
    <property type="match status" value="1"/>
</dbReference>
<feature type="signal peptide" evidence="2">
    <location>
        <begin position="1"/>
        <end position="38"/>
    </location>
</feature>
<dbReference type="PANTHER" id="PTHR37423:SF2">
    <property type="entry name" value="MEMBRANE-BOUND LYTIC MUREIN TRANSGLYCOSYLASE C"/>
    <property type="match status" value="1"/>
</dbReference>
<dbReference type="EMBL" id="FNCJ01000008">
    <property type="protein sequence ID" value="SDH25821.1"/>
    <property type="molecule type" value="Genomic_DNA"/>
</dbReference>
<evidence type="ECO:0000256" key="2">
    <source>
        <dbReference type="SAM" id="SignalP"/>
    </source>
</evidence>
<keyword evidence="2" id="KW-0732">Signal</keyword>
<accession>A0A1G8AXZ4</accession>
<dbReference type="PANTHER" id="PTHR37423">
    <property type="entry name" value="SOLUBLE LYTIC MUREIN TRANSGLYCOSYLASE-RELATED"/>
    <property type="match status" value="1"/>
</dbReference>
<sequence length="238" mass="24521">MQNKQTNRGSESRAARAARLVGLTLGALALSFTSAMQAAEAPVITDVPGVAAPSIETPDVAMPAFDAASMTPPVVASQPAGTARASALVEIATILSGQFRLARGESNAIANAVLDAANRFAMSPVLLLGVIATESGFNRRAVSSAGAKGLMQVLPSAHPQLVSGGKDLSDPVVNVTIGSSILRGYLDDAGGDMNSALSRYSGGGKGYARRVALHMQQFSERLHAQPDPFVKVSLVEPR</sequence>
<dbReference type="InterPro" id="IPR008258">
    <property type="entry name" value="Transglycosylase_SLT_dom_1"/>
</dbReference>
<dbReference type="RefSeq" id="WP_244106277.1">
    <property type="nucleotide sequence ID" value="NZ_CADERL010000011.1"/>
</dbReference>
<proteinExistence type="inferred from homology"/>
<name>A0A1G8AXZ4_9BURK</name>
<comment type="similarity">
    <text evidence="1">Belongs to the transglycosylase Slt family.</text>
</comment>
<gene>
    <name evidence="4" type="ORF">SAMN05216466_108143</name>
</gene>
<protein>
    <submittedName>
        <fullName evidence="4">Soluble lytic murein transglycosylase</fullName>
    </submittedName>
</protein>
<feature type="chain" id="PRO_5011729925" evidence="2">
    <location>
        <begin position="39"/>
        <end position="238"/>
    </location>
</feature>
<dbReference type="Gene3D" id="1.10.530.10">
    <property type="match status" value="1"/>
</dbReference>
<feature type="domain" description="Transglycosylase SLT" evidence="3">
    <location>
        <begin position="115"/>
        <end position="208"/>
    </location>
</feature>
<dbReference type="AlphaFoldDB" id="A0A1G8AXZ4"/>
<dbReference type="Proteomes" id="UP000199706">
    <property type="component" value="Unassembled WGS sequence"/>
</dbReference>
<dbReference type="InterPro" id="IPR023346">
    <property type="entry name" value="Lysozyme-like_dom_sf"/>
</dbReference>